<feature type="region of interest" description="Disordered" evidence="2">
    <location>
        <begin position="1"/>
        <end position="32"/>
    </location>
</feature>
<evidence type="ECO:0000259" key="3">
    <source>
        <dbReference type="Pfam" id="PF02854"/>
    </source>
</evidence>
<feature type="coiled-coil region" evidence="1">
    <location>
        <begin position="405"/>
        <end position="468"/>
    </location>
</feature>
<feature type="compositionally biased region" description="Polar residues" evidence="2">
    <location>
        <begin position="257"/>
        <end position="267"/>
    </location>
</feature>
<feature type="region of interest" description="Disordered" evidence="2">
    <location>
        <begin position="254"/>
        <end position="313"/>
    </location>
</feature>
<feature type="compositionally biased region" description="Basic residues" evidence="2">
    <location>
        <begin position="105"/>
        <end position="114"/>
    </location>
</feature>
<evidence type="ECO:0000256" key="2">
    <source>
        <dbReference type="SAM" id="MobiDB-lite"/>
    </source>
</evidence>
<feature type="compositionally biased region" description="Basic and acidic residues" evidence="2">
    <location>
        <begin position="268"/>
        <end position="277"/>
    </location>
</feature>
<dbReference type="GO" id="GO:0042274">
    <property type="term" value="P:ribosomal small subunit biogenesis"/>
    <property type="evidence" value="ECO:0007669"/>
    <property type="project" value="TreeGrafter"/>
</dbReference>
<dbReference type="InterPro" id="IPR016024">
    <property type="entry name" value="ARM-type_fold"/>
</dbReference>
<feature type="region of interest" description="Disordered" evidence="2">
    <location>
        <begin position="92"/>
        <end position="126"/>
    </location>
</feature>
<dbReference type="AlphaFoldDB" id="A0A5N5SWL0"/>
<dbReference type="PANTHER" id="PTHR18034:SF4">
    <property type="entry name" value="NUCLEOLAR MIF4G DOMAIN-CONTAINING PROTEIN 1"/>
    <property type="match status" value="1"/>
</dbReference>
<evidence type="ECO:0000256" key="1">
    <source>
        <dbReference type="SAM" id="Coils"/>
    </source>
</evidence>
<proteinExistence type="predicted"/>
<feature type="compositionally biased region" description="Acidic residues" evidence="2">
    <location>
        <begin position="359"/>
        <end position="376"/>
    </location>
</feature>
<keyword evidence="1" id="KW-0175">Coiled coil</keyword>
<accession>A0A5N5SWL0</accession>
<feature type="compositionally biased region" description="Acidic residues" evidence="2">
    <location>
        <begin position="296"/>
        <end position="313"/>
    </location>
</feature>
<organism evidence="4 5">
    <name type="scientific">Armadillidium nasatum</name>
    <dbReference type="NCBI Taxonomy" id="96803"/>
    <lineage>
        <taxon>Eukaryota</taxon>
        <taxon>Metazoa</taxon>
        <taxon>Ecdysozoa</taxon>
        <taxon>Arthropoda</taxon>
        <taxon>Crustacea</taxon>
        <taxon>Multicrustacea</taxon>
        <taxon>Malacostraca</taxon>
        <taxon>Eumalacostraca</taxon>
        <taxon>Peracarida</taxon>
        <taxon>Isopoda</taxon>
        <taxon>Oniscidea</taxon>
        <taxon>Crinocheta</taxon>
        <taxon>Armadillidiidae</taxon>
        <taxon>Armadillidium</taxon>
    </lineage>
</organism>
<feature type="region of interest" description="Disordered" evidence="2">
    <location>
        <begin position="482"/>
        <end position="516"/>
    </location>
</feature>
<dbReference type="Gene3D" id="1.25.40.180">
    <property type="match status" value="1"/>
</dbReference>
<feature type="compositionally biased region" description="Acidic residues" evidence="2">
    <location>
        <begin position="278"/>
        <end position="287"/>
    </location>
</feature>
<comment type="caution">
    <text evidence="4">The sequence shown here is derived from an EMBL/GenBank/DDBJ whole genome shotgun (WGS) entry which is preliminary data.</text>
</comment>
<reference evidence="4 5" key="1">
    <citation type="journal article" date="2019" name="PLoS Biol.">
        <title>Sex chromosomes control vertical transmission of feminizing Wolbachia symbionts in an isopod.</title>
        <authorList>
            <person name="Becking T."/>
            <person name="Chebbi M.A."/>
            <person name="Giraud I."/>
            <person name="Moumen B."/>
            <person name="Laverre T."/>
            <person name="Caubet Y."/>
            <person name="Peccoud J."/>
            <person name="Gilbert C."/>
            <person name="Cordaux R."/>
        </authorList>
    </citation>
    <scope>NUCLEOTIDE SEQUENCE [LARGE SCALE GENOMIC DNA]</scope>
    <source>
        <strain evidence="4">ANa2</strain>
        <tissue evidence="4">Whole body excluding digestive tract and cuticle</tissue>
    </source>
</reference>
<dbReference type="GO" id="GO:0003723">
    <property type="term" value="F:RNA binding"/>
    <property type="evidence" value="ECO:0007669"/>
    <property type="project" value="InterPro"/>
</dbReference>
<dbReference type="InterPro" id="IPR050781">
    <property type="entry name" value="CWC22_splicing_factor"/>
</dbReference>
<feature type="region of interest" description="Disordered" evidence="2">
    <location>
        <begin position="355"/>
        <end position="376"/>
    </location>
</feature>
<dbReference type="PANTHER" id="PTHR18034">
    <property type="entry name" value="CELL CYCLE CONTROL PROTEIN CWF22-RELATED"/>
    <property type="match status" value="1"/>
</dbReference>
<dbReference type="OrthoDB" id="10260961at2759"/>
<gene>
    <name evidence="4" type="ORF">Anas_02200</name>
</gene>
<feature type="coiled-coil region" evidence="1">
    <location>
        <begin position="561"/>
        <end position="591"/>
    </location>
</feature>
<dbReference type="EMBL" id="SEYY01019139">
    <property type="protein sequence ID" value="KAB7498604.1"/>
    <property type="molecule type" value="Genomic_DNA"/>
</dbReference>
<feature type="non-terminal residue" evidence="4">
    <location>
        <position position="742"/>
    </location>
</feature>
<keyword evidence="5" id="KW-1185">Reference proteome</keyword>
<protein>
    <submittedName>
        <fullName evidence="4">Nucleolar MIF4G domain-containing protein 1-like protein</fullName>
    </submittedName>
</protein>
<dbReference type="SUPFAM" id="SSF48371">
    <property type="entry name" value="ARM repeat"/>
    <property type="match status" value="1"/>
</dbReference>
<sequence>MGKKDRFKSENGLSGVKSQGQSRVYARKMQRKQKKINKAINYANSKNTNKVCISKDDVKFMKTLQNKINTDESTISKDITFALKDKILANNRNSNNSNDLGYSNKRSKKKRKNFKNKENLKNEESSFKMSDNTNARLANLQEFSPKVSNNVKYDGLIKDKQKLDDLLESQQRDQKEVNRYAKRLKLSSYHKKKNHPMFEEDFGSILEDIEDGDFDKYKHEFQKSSNSVDQFENDIMASIGKKKCPTEKEIIHKLKSKNSITDQNGMNKDSKNGKVSDSDEEIDSDEATEIKLEDKFIDDEAEEVSDDDDDNDDVLLEENEEDIIFEGGSCLTSNECSVLNQPPSINSIFDFYEKKIREEEEEEEEEEGDSDLDGFIVDDDYIEYSDENEEPVHKNKKRKKSRIINREFHSERVELDREVDEAERVCNKKFKRSRILSESENEESQSPIKKLLNNSKVLQEESFEVKNETAACKNSILKKDKCNNSKNSPCDDKNSKSEKRVSFSLSEDNKKSSNTEKIEEYHEDIYGRLRDKDGNIVKTDNNDLKDDGKYVPPAMRKLMALNNSSRKKEQLAQLQKKLKGQLNRLAESNMAGILSQIEAYYYSNSRNDMNDTLTKLLFEMLVTPVMTPERLVQDHALLVSVLSANIGNEVGAHILTEFVLKWMEELENFKPSSNFGEIDSKELDNILMFICQLYNFKVVDSILIYNIIHKILERNLSDKEFFSQYFWKKISNPGLFASSFNF</sequence>
<name>A0A5N5SWL0_9CRUS</name>
<feature type="domain" description="MIF4G" evidence="3">
    <location>
        <begin position="575"/>
        <end position="716"/>
    </location>
</feature>
<dbReference type="GO" id="GO:0005730">
    <property type="term" value="C:nucleolus"/>
    <property type="evidence" value="ECO:0007669"/>
    <property type="project" value="TreeGrafter"/>
</dbReference>
<evidence type="ECO:0000313" key="4">
    <source>
        <dbReference type="EMBL" id="KAB7498604.1"/>
    </source>
</evidence>
<dbReference type="Pfam" id="PF02854">
    <property type="entry name" value="MIF4G"/>
    <property type="match status" value="1"/>
</dbReference>
<feature type="compositionally biased region" description="Basic and acidic residues" evidence="2">
    <location>
        <begin position="115"/>
        <end position="126"/>
    </location>
</feature>
<dbReference type="Proteomes" id="UP000326759">
    <property type="component" value="Unassembled WGS sequence"/>
</dbReference>
<evidence type="ECO:0000313" key="5">
    <source>
        <dbReference type="Proteomes" id="UP000326759"/>
    </source>
</evidence>
<dbReference type="InterPro" id="IPR003890">
    <property type="entry name" value="MIF4G-like_typ-3"/>
</dbReference>